<evidence type="ECO:0000313" key="3">
    <source>
        <dbReference type="Proteomes" id="UP001274830"/>
    </source>
</evidence>
<name>A0AAE0WPR9_9PEZI</name>
<organism evidence="2 3">
    <name type="scientific">Recurvomyces mirabilis</name>
    <dbReference type="NCBI Taxonomy" id="574656"/>
    <lineage>
        <taxon>Eukaryota</taxon>
        <taxon>Fungi</taxon>
        <taxon>Dikarya</taxon>
        <taxon>Ascomycota</taxon>
        <taxon>Pezizomycotina</taxon>
        <taxon>Dothideomycetes</taxon>
        <taxon>Dothideomycetidae</taxon>
        <taxon>Mycosphaerellales</taxon>
        <taxon>Teratosphaeriaceae</taxon>
        <taxon>Recurvomyces</taxon>
    </lineage>
</organism>
<dbReference type="EMBL" id="JAUTXT010000013">
    <property type="protein sequence ID" value="KAK3675726.1"/>
    <property type="molecule type" value="Genomic_DNA"/>
</dbReference>
<evidence type="ECO:0000313" key="2">
    <source>
        <dbReference type="EMBL" id="KAK3675726.1"/>
    </source>
</evidence>
<feature type="region of interest" description="Disordered" evidence="1">
    <location>
        <begin position="221"/>
        <end position="380"/>
    </location>
</feature>
<feature type="compositionally biased region" description="Basic residues" evidence="1">
    <location>
        <begin position="330"/>
        <end position="339"/>
    </location>
</feature>
<proteinExistence type="predicted"/>
<feature type="compositionally biased region" description="Polar residues" evidence="1">
    <location>
        <begin position="449"/>
        <end position="469"/>
    </location>
</feature>
<feature type="region of interest" description="Disordered" evidence="1">
    <location>
        <begin position="393"/>
        <end position="478"/>
    </location>
</feature>
<feature type="compositionally biased region" description="Basic residues" evidence="1">
    <location>
        <begin position="245"/>
        <end position="255"/>
    </location>
</feature>
<feature type="compositionally biased region" description="Polar residues" evidence="1">
    <location>
        <begin position="306"/>
        <end position="316"/>
    </location>
</feature>
<comment type="caution">
    <text evidence="2">The sequence shown here is derived from an EMBL/GenBank/DDBJ whole genome shotgun (WGS) entry which is preliminary data.</text>
</comment>
<protein>
    <submittedName>
        <fullName evidence="2">Uncharacterized protein</fullName>
    </submittedName>
</protein>
<dbReference type="AlphaFoldDB" id="A0AAE0WPR9"/>
<accession>A0AAE0WPR9</accession>
<dbReference type="Proteomes" id="UP001274830">
    <property type="component" value="Unassembled WGS sequence"/>
</dbReference>
<feature type="compositionally biased region" description="Basic and acidic residues" evidence="1">
    <location>
        <begin position="371"/>
        <end position="380"/>
    </location>
</feature>
<keyword evidence="3" id="KW-1185">Reference proteome</keyword>
<sequence>MTPRPSSPTSLLWAHQIKRENGHILERIRKLEHDNVQQDQRLKGAEQAAMSQASEDIAKITEQVSAIDPVAIKQQLSDIENDVATRLEDVQAESEATMLKMASLEQDEMLTEQARRKAADRETALLKRVAEVEAGLQRYRSSLDQVGRRIDEHSISKIADQLAGLTKQVTKEGSQMKLLEESIAALETANIELVKANDGLAEQIKELSFLPISVVATARPVTGSKKREVAETDANAEDGSTAAHPPRKRRKKSHKWSGGGADKDIIDQAAAMIIKPPARPLVSPRTTLGQPAVKPSAKAVRKPQLVRNSEQPTSFSKRAAPTPKPEPPPRKKPGPKPKPKTAIAPVIAPPIAPKKPVAGKATSKPAASPERFFEGQADKPILRAGKGWVEYAVTPEQSERESQEFSQIVDITSGRPRRSLPAQRDSMAGPAPQKPDRSVRKSAGAAIKQETTVSDDTGILTSPGATTAPVSLLPQQPARRRVIPQKDDGSLLQQFSACFLP</sequence>
<gene>
    <name evidence="2" type="ORF">LTR78_004367</name>
</gene>
<reference evidence="2" key="1">
    <citation type="submission" date="2023-07" db="EMBL/GenBank/DDBJ databases">
        <title>Black Yeasts Isolated from many extreme environments.</title>
        <authorList>
            <person name="Coleine C."/>
            <person name="Stajich J.E."/>
            <person name="Selbmann L."/>
        </authorList>
    </citation>
    <scope>NUCLEOTIDE SEQUENCE</scope>
    <source>
        <strain evidence="2">CCFEE 5485</strain>
    </source>
</reference>
<evidence type="ECO:0000256" key="1">
    <source>
        <dbReference type="SAM" id="MobiDB-lite"/>
    </source>
</evidence>